<dbReference type="InterPro" id="IPR001509">
    <property type="entry name" value="Epimerase_deHydtase"/>
</dbReference>
<sequence length="303" mass="33601">MRVLIGGGTGFIGQHLGHLLQENGYRVTVISRVIRPDGVTWNDIQRHGLPKDCTSVVNIAGENILNVSKRWNDSFKEQVKKSRVETNKLLAKAISEAENPPESFINISGVAYYKPSETDEYTEESTGGDYDWLSKLTTEWEAAATLPDSMNVRRVTVRSGVVLGQDGGMIQQIYFPFFLGFGGRMGTGKQWFPWIHVDDIAGILAYAVKNKSVSGILNGVAPEAATNAQFASAFAGAMWRRALIPMPSFVFNTVFGNERAKIILEGQKVIPKRTLECGYKYKYPDLQSACRDLSSFFGRFGLK</sequence>
<dbReference type="InterPro" id="IPR010099">
    <property type="entry name" value="SDR39U1"/>
</dbReference>
<evidence type="ECO:0000259" key="1">
    <source>
        <dbReference type="Pfam" id="PF01370"/>
    </source>
</evidence>
<dbReference type="Pfam" id="PF01370">
    <property type="entry name" value="Epimerase"/>
    <property type="match status" value="1"/>
</dbReference>
<feature type="domain" description="NAD-dependent epimerase/dehydratase" evidence="1">
    <location>
        <begin position="3"/>
        <end position="211"/>
    </location>
</feature>
<proteinExistence type="predicted"/>
<dbReference type="Gene3D" id="3.40.50.720">
    <property type="entry name" value="NAD(P)-binding Rossmann-like Domain"/>
    <property type="match status" value="1"/>
</dbReference>
<reference evidence="3 4" key="1">
    <citation type="submission" date="2024-11" db="EMBL/GenBank/DDBJ databases">
        <title>Chromosome-level genome assembly of the freshwater bivalve Anodonta woodiana.</title>
        <authorList>
            <person name="Chen X."/>
        </authorList>
    </citation>
    <scope>NUCLEOTIDE SEQUENCE [LARGE SCALE GENOMIC DNA]</scope>
    <source>
        <strain evidence="3">MN2024</strain>
        <tissue evidence="3">Gills</tissue>
    </source>
</reference>
<keyword evidence="4" id="KW-1185">Reference proteome</keyword>
<dbReference type="Proteomes" id="UP001634394">
    <property type="component" value="Unassembled WGS sequence"/>
</dbReference>
<dbReference type="AlphaFoldDB" id="A0ABD3VG69"/>
<protein>
    <recommendedName>
        <fullName evidence="5">Epimerase family protein SDR39U1</fullName>
    </recommendedName>
</protein>
<organism evidence="3 4">
    <name type="scientific">Sinanodonta woodiana</name>
    <name type="common">Chinese pond mussel</name>
    <name type="synonym">Anodonta woodiana</name>
    <dbReference type="NCBI Taxonomy" id="1069815"/>
    <lineage>
        <taxon>Eukaryota</taxon>
        <taxon>Metazoa</taxon>
        <taxon>Spiralia</taxon>
        <taxon>Lophotrochozoa</taxon>
        <taxon>Mollusca</taxon>
        <taxon>Bivalvia</taxon>
        <taxon>Autobranchia</taxon>
        <taxon>Heteroconchia</taxon>
        <taxon>Palaeoheterodonta</taxon>
        <taxon>Unionida</taxon>
        <taxon>Unionoidea</taxon>
        <taxon>Unionidae</taxon>
        <taxon>Unioninae</taxon>
        <taxon>Sinanodonta</taxon>
    </lineage>
</organism>
<dbReference type="SUPFAM" id="SSF51735">
    <property type="entry name" value="NAD(P)-binding Rossmann-fold domains"/>
    <property type="match status" value="1"/>
</dbReference>
<dbReference type="InterPro" id="IPR013549">
    <property type="entry name" value="DUF1731"/>
</dbReference>
<evidence type="ECO:0000259" key="2">
    <source>
        <dbReference type="Pfam" id="PF08338"/>
    </source>
</evidence>
<name>A0ABD3VG69_SINWO</name>
<comment type="caution">
    <text evidence="3">The sequence shown here is derived from an EMBL/GenBank/DDBJ whole genome shotgun (WGS) entry which is preliminary data.</text>
</comment>
<gene>
    <name evidence="3" type="ORF">ACJMK2_010201</name>
</gene>
<evidence type="ECO:0000313" key="3">
    <source>
        <dbReference type="EMBL" id="KAL3860028.1"/>
    </source>
</evidence>
<dbReference type="PANTHER" id="PTHR11092">
    <property type="entry name" value="SUGAR NUCLEOTIDE EPIMERASE RELATED"/>
    <property type="match status" value="1"/>
</dbReference>
<accession>A0ABD3VG69</accession>
<feature type="domain" description="DUF1731" evidence="2">
    <location>
        <begin position="246"/>
        <end position="293"/>
    </location>
</feature>
<dbReference type="InterPro" id="IPR036291">
    <property type="entry name" value="NAD(P)-bd_dom_sf"/>
</dbReference>
<evidence type="ECO:0008006" key="5">
    <source>
        <dbReference type="Google" id="ProtNLM"/>
    </source>
</evidence>
<evidence type="ECO:0000313" key="4">
    <source>
        <dbReference type="Proteomes" id="UP001634394"/>
    </source>
</evidence>
<dbReference type="PANTHER" id="PTHR11092:SF0">
    <property type="entry name" value="EPIMERASE FAMILY PROTEIN SDR39U1"/>
    <property type="match status" value="1"/>
</dbReference>
<dbReference type="Pfam" id="PF08338">
    <property type="entry name" value="DUF1731"/>
    <property type="match status" value="1"/>
</dbReference>
<dbReference type="EMBL" id="JBJQND010000012">
    <property type="protein sequence ID" value="KAL3860028.1"/>
    <property type="molecule type" value="Genomic_DNA"/>
</dbReference>
<dbReference type="NCBIfam" id="TIGR01777">
    <property type="entry name" value="yfcH"/>
    <property type="match status" value="1"/>
</dbReference>